<dbReference type="EMBL" id="JALJXV010000003">
    <property type="protein sequence ID" value="MCP1674197.1"/>
    <property type="molecule type" value="Genomic_DNA"/>
</dbReference>
<dbReference type="RefSeq" id="WP_253475977.1">
    <property type="nucleotide sequence ID" value="NZ_JALJXV010000003.1"/>
</dbReference>
<organism evidence="1 2">
    <name type="scientific">Natronocella acetinitrilica</name>
    <dbReference type="NCBI Taxonomy" id="414046"/>
    <lineage>
        <taxon>Bacteria</taxon>
        <taxon>Pseudomonadati</taxon>
        <taxon>Pseudomonadota</taxon>
        <taxon>Gammaproteobacteria</taxon>
        <taxon>Chromatiales</taxon>
        <taxon>Ectothiorhodospiraceae</taxon>
        <taxon>Natronocella</taxon>
    </lineage>
</organism>
<evidence type="ECO:0000313" key="1">
    <source>
        <dbReference type="EMBL" id="MCP1674197.1"/>
    </source>
</evidence>
<accession>A0AAE3KFL7</accession>
<gene>
    <name evidence="1" type="ORF">J2T57_001299</name>
</gene>
<keyword evidence="2" id="KW-1185">Reference proteome</keyword>
<sequence>MRIAAIDRVIGHINQATPLRRWPLADQRLLALACVQPAGEGAEAARARLRLLTHLFNARDGAPPACMLRLAAGIAPLERERLAVAAAHLRATLPIASRRRHPRLPPVR</sequence>
<protein>
    <submittedName>
        <fullName evidence="1">Uncharacterized protein</fullName>
    </submittedName>
</protein>
<dbReference type="Proteomes" id="UP001205843">
    <property type="component" value="Unassembled WGS sequence"/>
</dbReference>
<proteinExistence type="predicted"/>
<evidence type="ECO:0000313" key="2">
    <source>
        <dbReference type="Proteomes" id="UP001205843"/>
    </source>
</evidence>
<comment type="caution">
    <text evidence="1">The sequence shown here is derived from an EMBL/GenBank/DDBJ whole genome shotgun (WGS) entry which is preliminary data.</text>
</comment>
<dbReference type="AlphaFoldDB" id="A0AAE3KFL7"/>
<name>A0AAE3KFL7_9GAMM</name>
<reference evidence="1" key="1">
    <citation type="submission" date="2022-03" db="EMBL/GenBank/DDBJ databases">
        <title>Genomic Encyclopedia of Type Strains, Phase III (KMG-III): the genomes of soil and plant-associated and newly described type strains.</title>
        <authorList>
            <person name="Whitman W."/>
        </authorList>
    </citation>
    <scope>NUCLEOTIDE SEQUENCE</scope>
    <source>
        <strain evidence="1">ANL 6-2</strain>
    </source>
</reference>